<dbReference type="InterPro" id="IPR051685">
    <property type="entry name" value="Ycf3/AcsC/BcsC/TPR_MFPF"/>
</dbReference>
<dbReference type="SUPFAM" id="SSF48452">
    <property type="entry name" value="TPR-like"/>
    <property type="match status" value="2"/>
</dbReference>
<dbReference type="AlphaFoldDB" id="A0A2S7WFX2"/>
<dbReference type="EMBL" id="MSCM01000002">
    <property type="protein sequence ID" value="PQJ76497.1"/>
    <property type="molecule type" value="Genomic_DNA"/>
</dbReference>
<evidence type="ECO:0000313" key="5">
    <source>
        <dbReference type="Proteomes" id="UP000239068"/>
    </source>
</evidence>
<proteinExistence type="predicted"/>
<dbReference type="Gene3D" id="1.25.40.10">
    <property type="entry name" value="Tetratricopeptide repeat domain"/>
    <property type="match status" value="2"/>
</dbReference>
<comment type="caution">
    <text evidence="4">The sequence shown here is derived from an EMBL/GenBank/DDBJ whole genome shotgun (WGS) entry which is preliminary data.</text>
</comment>
<evidence type="ECO:0000256" key="3">
    <source>
        <dbReference type="SAM" id="Phobius"/>
    </source>
</evidence>
<sequence length="736" mass="87360">MPSTRITLEEGKKLLDEFDNAFKKFYQNSDEHLKISTERTNTKTHKFYGQASKDVKEFVDKDGFSNSWIWSLFIDEQLKKNKVRRRYFNNTYLNYIEKLIVFYQDHIFIKYDSEKKVIFKKIDENRKLYEVTKTSDFVEENRLYENHQKFIDEKKGIEIEKINSIIYYKAFGFIVVSLFIFMYFLNTEWNNQKVEKNLKPIESKKDIENVTLGINGNMSCYFPKSRKYKIIIVPFKRQITLNKINKDIGAIIEERLNKINNRDSLNIEIHYCSNFIYDKKASDGDEHNYYKRIMNEFNADHIIYGSTKDISNEVNLDLTKIRLNYHTNTKEKIQSSLDCNNQYNYKLTTLSDLFNGKLLEDIEYLIYWNSVISAFGNDKYIQAIKYSDFILDSLNRSNPEIFKIKALSYYFLDQNNKAINNLDHIIKTYPNYDKISDIYNTRAFFKFRNYDSSAILDLNEALKTDKDSFSGIYSNMGYYYREIDKDDKKVIESYDKAIELAESDRLKAYIINNKQFFLFEKGRYYEALELSEKAIKLVPNGYCFWLNKGTNLFALGRIYEAMEAINHSISLNPDYHLSYVWKGEVLEYQGFSTDAIFFAQKSMDISPSFRAYDFLITKYMNLNKFSNALNLTSQALKMEANNIYILFDKLLVYQRMKDCNIEIEELSKTINKISPTINVILDHNFNFVTIFPEFDSLSNKTPNYRRIVIPKKFEDISIEEIKDLIDNGTYHEIKEN</sequence>
<evidence type="ECO:0000256" key="2">
    <source>
        <dbReference type="ARBA" id="ARBA00022803"/>
    </source>
</evidence>
<dbReference type="Proteomes" id="UP000239068">
    <property type="component" value="Unassembled WGS sequence"/>
</dbReference>
<dbReference type="SMART" id="SM00028">
    <property type="entry name" value="TPR"/>
    <property type="match status" value="5"/>
</dbReference>
<accession>A0A2S7WFX2</accession>
<dbReference type="Pfam" id="PF13181">
    <property type="entry name" value="TPR_8"/>
    <property type="match status" value="1"/>
</dbReference>
<keyword evidence="1" id="KW-0677">Repeat</keyword>
<dbReference type="InterPro" id="IPR019734">
    <property type="entry name" value="TPR_rpt"/>
</dbReference>
<protein>
    <submittedName>
        <fullName evidence="4">Uncharacterized protein</fullName>
    </submittedName>
</protein>
<keyword evidence="3" id="KW-1133">Transmembrane helix</keyword>
<dbReference type="PANTHER" id="PTHR44943">
    <property type="entry name" value="CELLULOSE SYNTHASE OPERON PROTEIN C"/>
    <property type="match status" value="1"/>
</dbReference>
<name>A0A2S7WFX2_9FLAO</name>
<evidence type="ECO:0000313" key="4">
    <source>
        <dbReference type="EMBL" id="PQJ76497.1"/>
    </source>
</evidence>
<dbReference type="PANTHER" id="PTHR44943:SF4">
    <property type="entry name" value="TPR REPEAT-CONTAINING PROTEIN MJ0798"/>
    <property type="match status" value="1"/>
</dbReference>
<dbReference type="OrthoDB" id="9814220at2"/>
<keyword evidence="3" id="KW-0472">Membrane</keyword>
<dbReference type="RefSeq" id="WP_105021806.1">
    <property type="nucleotide sequence ID" value="NZ_MSCM01000002.1"/>
</dbReference>
<keyword evidence="3" id="KW-0812">Transmembrane</keyword>
<feature type="transmembrane region" description="Helical" evidence="3">
    <location>
        <begin position="165"/>
        <end position="185"/>
    </location>
</feature>
<evidence type="ECO:0000256" key="1">
    <source>
        <dbReference type="ARBA" id="ARBA00022737"/>
    </source>
</evidence>
<keyword evidence="5" id="KW-1185">Reference proteome</keyword>
<organism evidence="4 5">
    <name type="scientific">Polaribacter glomeratus</name>
    <dbReference type="NCBI Taxonomy" id="102"/>
    <lineage>
        <taxon>Bacteria</taxon>
        <taxon>Pseudomonadati</taxon>
        <taxon>Bacteroidota</taxon>
        <taxon>Flavobacteriia</taxon>
        <taxon>Flavobacteriales</taxon>
        <taxon>Flavobacteriaceae</taxon>
    </lineage>
</organism>
<dbReference type="InterPro" id="IPR011990">
    <property type="entry name" value="TPR-like_helical_dom_sf"/>
</dbReference>
<reference evidence="4 5" key="1">
    <citation type="submission" date="2016-12" db="EMBL/GenBank/DDBJ databases">
        <title>Trade-off between light-utilization and light-protection in marine flavobacteria.</title>
        <authorList>
            <person name="Kumagai Y."/>
            <person name="Yoshizawa S."/>
            <person name="Kogure K."/>
            <person name="Iwasaki W."/>
        </authorList>
    </citation>
    <scope>NUCLEOTIDE SEQUENCE [LARGE SCALE GENOMIC DNA]</scope>
    <source>
        <strain evidence="4 5">ATCC 43844</strain>
    </source>
</reference>
<keyword evidence="2" id="KW-0802">TPR repeat</keyword>
<gene>
    <name evidence="4" type="ORF">BTO16_11365</name>
</gene>